<name>A0A0P0ABL4_9RHOB</name>
<dbReference type="GO" id="GO:0020037">
    <property type="term" value="F:heme binding"/>
    <property type="evidence" value="ECO:0007669"/>
    <property type="project" value="InterPro"/>
</dbReference>
<dbReference type="InterPro" id="IPR010538">
    <property type="entry name" value="DHOR"/>
</dbReference>
<dbReference type="InterPro" id="IPR051395">
    <property type="entry name" value="Cytochrome_c_Peroxidase/MauG"/>
</dbReference>
<dbReference type="PIRSF" id="PIRSF028099">
    <property type="entry name" value="DUF1111"/>
    <property type="match status" value="1"/>
</dbReference>
<dbReference type="GO" id="GO:0009055">
    <property type="term" value="F:electron transfer activity"/>
    <property type="evidence" value="ECO:0007669"/>
    <property type="project" value="InterPro"/>
</dbReference>
<dbReference type="InterPro" id="IPR036909">
    <property type="entry name" value="Cyt_c-like_dom_sf"/>
</dbReference>
<dbReference type="Proteomes" id="UP000064920">
    <property type="component" value="Chromosome"/>
</dbReference>
<dbReference type="OrthoDB" id="9805202at2"/>
<organism evidence="1 2">
    <name type="scientific">Celeribacter marinus</name>
    <dbReference type="NCBI Taxonomy" id="1397108"/>
    <lineage>
        <taxon>Bacteria</taxon>
        <taxon>Pseudomonadati</taxon>
        <taxon>Pseudomonadota</taxon>
        <taxon>Alphaproteobacteria</taxon>
        <taxon>Rhodobacterales</taxon>
        <taxon>Roseobacteraceae</taxon>
        <taxon>Celeribacter</taxon>
    </lineage>
</organism>
<dbReference type="InterPro" id="IPR009056">
    <property type="entry name" value="Cyt_c-like_dom"/>
</dbReference>
<dbReference type="PANTHER" id="PTHR30600">
    <property type="entry name" value="CYTOCHROME C PEROXIDASE-RELATED"/>
    <property type="match status" value="1"/>
</dbReference>
<dbReference type="PANTHER" id="PTHR30600:SF4">
    <property type="entry name" value="CYTOCHROME C DOMAIN-CONTAINING PROTEIN"/>
    <property type="match status" value="1"/>
</dbReference>
<dbReference type="AlphaFoldDB" id="A0A0P0ABL4"/>
<dbReference type="GO" id="GO:0004130">
    <property type="term" value="F:cytochrome-c peroxidase activity"/>
    <property type="evidence" value="ECO:0007669"/>
    <property type="project" value="TreeGrafter"/>
</dbReference>
<reference evidence="1 2" key="1">
    <citation type="submission" date="2015-05" db="EMBL/GenBank/DDBJ databases">
        <authorList>
            <person name="Wang D.B."/>
            <person name="Wang M."/>
        </authorList>
    </citation>
    <scope>NUCLEOTIDE SEQUENCE [LARGE SCALE GENOMIC DNA]</scope>
    <source>
        <strain evidence="1 2">IMCC 12053</strain>
    </source>
</reference>
<dbReference type="Gene3D" id="1.10.760.10">
    <property type="entry name" value="Cytochrome c-like domain"/>
    <property type="match status" value="1"/>
</dbReference>
<dbReference type="STRING" id="1397108.IMCC12053_2205"/>
<dbReference type="SUPFAM" id="SSF46626">
    <property type="entry name" value="Cytochrome c"/>
    <property type="match status" value="1"/>
</dbReference>
<dbReference type="Pfam" id="PF06537">
    <property type="entry name" value="DHOR"/>
    <property type="match status" value="1"/>
</dbReference>
<proteinExistence type="predicted"/>
<dbReference type="PROSITE" id="PS51007">
    <property type="entry name" value="CYTC"/>
    <property type="match status" value="1"/>
</dbReference>
<evidence type="ECO:0000313" key="1">
    <source>
        <dbReference type="EMBL" id="ALI56152.1"/>
    </source>
</evidence>
<dbReference type="KEGG" id="cmar:IMCC12053_2205"/>
<protein>
    <submittedName>
        <fullName evidence="1">Putative thiol oxidoreductase with 2 cytochrome c heme-binding site</fullName>
    </submittedName>
</protein>
<sequence length="521" mass="55269">MIRRRLFALGAGCALLAHGAAAADLALGDPHLSVVTRTADEAARIAQITTPATMFDAPEPFEAKPAGAATVRARPDSEAFSQSAANLTFEQELTFKLGNGLFKKLWVSSPSSTLASDGLGPLYNARACQRCHLKDGRGHPPETSDDSAVSMVLRVSVPASQTAQLRDIDLYLATLDGDQATPPMLPDPVYGAQIQDVAVQGFASEGKIDIRYSEQPVTLSGGDTVWLRKPDYAVVEAGYGALSPEAVLSARVANPMIGLGLLDAIATDDILAHADPDDANGDGISGRAQIVWSDVHDQPMLGRFGWKAGSPSVLEQSAAAFSSDIGISTPLVPDPAGDCTALQPDCVAAIHGDGDVRGTEIDAAGLDLVAFYASNLGVPARRDVDDTQVLRGKAVFYETGCAACHVPKYVTARLAGEAKAAQSFQLIWPYSDLLLHDMGAGLADNRPEGRATGREWRTAPLWGIGLTRQVSGHTYFLHDGRARSLLEAVLWHGGEAQKARDTVIQMDPTQRNALLRFLESL</sequence>
<evidence type="ECO:0000313" key="2">
    <source>
        <dbReference type="Proteomes" id="UP000064920"/>
    </source>
</evidence>
<dbReference type="RefSeq" id="WP_062218928.1">
    <property type="nucleotide sequence ID" value="NZ_CP012023.1"/>
</dbReference>
<dbReference type="EMBL" id="CP012023">
    <property type="protein sequence ID" value="ALI56152.1"/>
    <property type="molecule type" value="Genomic_DNA"/>
</dbReference>
<keyword evidence="2" id="KW-1185">Reference proteome</keyword>
<dbReference type="PATRIC" id="fig|1397108.4.peg.2257"/>
<gene>
    <name evidence="1" type="ORF">IMCC12053_2205</name>
</gene>
<accession>A0A0P0ABL4</accession>